<keyword evidence="3" id="KW-1185">Reference proteome</keyword>
<gene>
    <name evidence="2" type="ORF">E2C01_049895</name>
</gene>
<comment type="caution">
    <text evidence="2">The sequence shown here is derived from an EMBL/GenBank/DDBJ whole genome shotgun (WGS) entry which is preliminary data.</text>
</comment>
<proteinExistence type="predicted"/>
<sequence>MSSRKRRASLNGAGVYEGVKRVFTVNYDEPDVAREAEGEGRLCGERWRGRRPREPVPGRRGQRGGPASPRHPNPPLQSPSARSSRTVVKGVTYVGFVLNSIGLLSERLQFHYHSRRGG</sequence>
<dbReference type="EMBL" id="VSRR010013568">
    <property type="protein sequence ID" value="MPC55947.1"/>
    <property type="molecule type" value="Genomic_DNA"/>
</dbReference>
<accession>A0A5B7GF01</accession>
<organism evidence="2 3">
    <name type="scientific">Portunus trituberculatus</name>
    <name type="common">Swimming crab</name>
    <name type="synonym">Neptunus trituberculatus</name>
    <dbReference type="NCBI Taxonomy" id="210409"/>
    <lineage>
        <taxon>Eukaryota</taxon>
        <taxon>Metazoa</taxon>
        <taxon>Ecdysozoa</taxon>
        <taxon>Arthropoda</taxon>
        <taxon>Crustacea</taxon>
        <taxon>Multicrustacea</taxon>
        <taxon>Malacostraca</taxon>
        <taxon>Eumalacostraca</taxon>
        <taxon>Eucarida</taxon>
        <taxon>Decapoda</taxon>
        <taxon>Pleocyemata</taxon>
        <taxon>Brachyura</taxon>
        <taxon>Eubrachyura</taxon>
        <taxon>Portunoidea</taxon>
        <taxon>Portunidae</taxon>
        <taxon>Portuninae</taxon>
        <taxon>Portunus</taxon>
    </lineage>
</organism>
<evidence type="ECO:0000313" key="3">
    <source>
        <dbReference type="Proteomes" id="UP000324222"/>
    </source>
</evidence>
<protein>
    <submittedName>
        <fullName evidence="2">Uncharacterized protein</fullName>
    </submittedName>
</protein>
<name>A0A5B7GF01_PORTR</name>
<dbReference type="AlphaFoldDB" id="A0A5B7GF01"/>
<feature type="compositionally biased region" description="Basic and acidic residues" evidence="1">
    <location>
        <begin position="35"/>
        <end position="57"/>
    </location>
</feature>
<reference evidence="2 3" key="1">
    <citation type="submission" date="2019-05" db="EMBL/GenBank/DDBJ databases">
        <title>Another draft genome of Portunus trituberculatus and its Hox gene families provides insights of decapod evolution.</title>
        <authorList>
            <person name="Jeong J.-H."/>
            <person name="Song I."/>
            <person name="Kim S."/>
            <person name="Choi T."/>
            <person name="Kim D."/>
            <person name="Ryu S."/>
            <person name="Kim W."/>
        </authorList>
    </citation>
    <scope>NUCLEOTIDE SEQUENCE [LARGE SCALE GENOMIC DNA]</scope>
    <source>
        <tissue evidence="2">Muscle</tissue>
    </source>
</reference>
<evidence type="ECO:0000313" key="2">
    <source>
        <dbReference type="EMBL" id="MPC55947.1"/>
    </source>
</evidence>
<feature type="region of interest" description="Disordered" evidence="1">
    <location>
        <begin position="35"/>
        <end position="85"/>
    </location>
</feature>
<evidence type="ECO:0000256" key="1">
    <source>
        <dbReference type="SAM" id="MobiDB-lite"/>
    </source>
</evidence>
<dbReference type="Proteomes" id="UP000324222">
    <property type="component" value="Unassembled WGS sequence"/>
</dbReference>